<evidence type="ECO:0000256" key="10">
    <source>
        <dbReference type="ARBA" id="ARBA00072848"/>
    </source>
</evidence>
<dbReference type="EMBL" id="AZIM01002908">
    <property type="protein sequence ID" value="ETE63111.1"/>
    <property type="molecule type" value="Genomic_DNA"/>
</dbReference>
<evidence type="ECO:0000256" key="11">
    <source>
        <dbReference type="PROSITE-ProRule" id="PRU00176"/>
    </source>
</evidence>
<feature type="coiled-coil region" evidence="12">
    <location>
        <begin position="3"/>
        <end position="30"/>
    </location>
</feature>
<keyword evidence="7 11" id="KW-0694">RNA-binding</keyword>
<comment type="subunit">
    <text evidence="9">Interacts with DAZ1 and DAZL.</text>
</comment>
<comment type="caution">
    <text evidence="15">The sequence shown here is derived from an EMBL/GenBank/DDBJ whole genome shotgun (WGS) entry which is preliminary data.</text>
</comment>
<dbReference type="PROSITE" id="PS50102">
    <property type="entry name" value="RRM"/>
    <property type="match status" value="1"/>
</dbReference>
<evidence type="ECO:0000259" key="14">
    <source>
        <dbReference type="PROSITE" id="PS50102"/>
    </source>
</evidence>
<dbReference type="InterPro" id="IPR035979">
    <property type="entry name" value="RBD_domain_sf"/>
</dbReference>
<dbReference type="GO" id="GO:0007283">
    <property type="term" value="P:spermatogenesis"/>
    <property type="evidence" value="ECO:0007669"/>
    <property type="project" value="UniProtKB-KW"/>
</dbReference>
<evidence type="ECO:0000256" key="4">
    <source>
        <dbReference type="ARBA" id="ARBA00022782"/>
    </source>
</evidence>
<evidence type="ECO:0000256" key="6">
    <source>
        <dbReference type="ARBA" id="ARBA00022871"/>
    </source>
</evidence>
<dbReference type="Proteomes" id="UP000018936">
    <property type="component" value="Unassembled WGS sequence"/>
</dbReference>
<dbReference type="SMART" id="SM00360">
    <property type="entry name" value="RRM"/>
    <property type="match status" value="1"/>
</dbReference>
<dbReference type="CDD" id="cd12673">
    <property type="entry name" value="RRM_BOULE"/>
    <property type="match status" value="1"/>
</dbReference>
<dbReference type="AlphaFoldDB" id="V8NMC7"/>
<dbReference type="PANTHER" id="PTHR11176:SF10">
    <property type="entry name" value="PROTEIN BOULE-LIKE"/>
    <property type="match status" value="1"/>
</dbReference>
<dbReference type="GO" id="GO:0003730">
    <property type="term" value="F:mRNA 3'-UTR binding"/>
    <property type="evidence" value="ECO:0007669"/>
    <property type="project" value="TreeGrafter"/>
</dbReference>
<keyword evidence="12" id="KW-0175">Coiled coil</keyword>
<dbReference type="SUPFAM" id="SSF54928">
    <property type="entry name" value="RNA-binding domain, RBD"/>
    <property type="match status" value="1"/>
</dbReference>
<dbReference type="GO" id="GO:0005737">
    <property type="term" value="C:cytoplasm"/>
    <property type="evidence" value="ECO:0007669"/>
    <property type="project" value="UniProtKB-SubCell"/>
</dbReference>
<organism evidence="15 16">
    <name type="scientific">Ophiophagus hannah</name>
    <name type="common">King cobra</name>
    <name type="synonym">Naja hannah</name>
    <dbReference type="NCBI Taxonomy" id="8665"/>
    <lineage>
        <taxon>Eukaryota</taxon>
        <taxon>Metazoa</taxon>
        <taxon>Chordata</taxon>
        <taxon>Craniata</taxon>
        <taxon>Vertebrata</taxon>
        <taxon>Euteleostomi</taxon>
        <taxon>Lepidosauria</taxon>
        <taxon>Squamata</taxon>
        <taxon>Bifurcata</taxon>
        <taxon>Unidentata</taxon>
        <taxon>Episquamata</taxon>
        <taxon>Toxicofera</taxon>
        <taxon>Serpentes</taxon>
        <taxon>Colubroidea</taxon>
        <taxon>Elapidae</taxon>
        <taxon>Elapinae</taxon>
        <taxon>Ophiophagus</taxon>
    </lineage>
</organism>
<evidence type="ECO:0000313" key="16">
    <source>
        <dbReference type="Proteomes" id="UP000018936"/>
    </source>
</evidence>
<evidence type="ECO:0000256" key="9">
    <source>
        <dbReference type="ARBA" id="ARBA00062241"/>
    </source>
</evidence>
<dbReference type="GO" id="GO:0008494">
    <property type="term" value="F:translation activator activity"/>
    <property type="evidence" value="ECO:0007669"/>
    <property type="project" value="TreeGrafter"/>
</dbReference>
<dbReference type="GO" id="GO:0030154">
    <property type="term" value="P:cell differentiation"/>
    <property type="evidence" value="ECO:0007669"/>
    <property type="project" value="UniProtKB-KW"/>
</dbReference>
<keyword evidence="4" id="KW-0221">Differentiation</keyword>
<dbReference type="InterPro" id="IPR012677">
    <property type="entry name" value="Nucleotide-bd_a/b_plait_sf"/>
</dbReference>
<gene>
    <name evidence="15" type="primary">BOLL</name>
    <name evidence="15" type="ORF">L345_11129</name>
</gene>
<dbReference type="GO" id="GO:0070935">
    <property type="term" value="P:3'-UTR-mediated mRNA stabilization"/>
    <property type="evidence" value="ECO:0007669"/>
    <property type="project" value="TreeGrafter"/>
</dbReference>
<evidence type="ECO:0000256" key="1">
    <source>
        <dbReference type="ARBA" id="ARBA00004496"/>
    </source>
</evidence>
<evidence type="ECO:0000313" key="15">
    <source>
        <dbReference type="EMBL" id="ETE63111.1"/>
    </source>
</evidence>
<evidence type="ECO:0000256" key="3">
    <source>
        <dbReference type="ARBA" id="ARBA00022490"/>
    </source>
</evidence>
<keyword evidence="3" id="KW-0963">Cytoplasm</keyword>
<dbReference type="Pfam" id="PF00076">
    <property type="entry name" value="RRM_1"/>
    <property type="match status" value="1"/>
</dbReference>
<dbReference type="GO" id="GO:0045948">
    <property type="term" value="P:positive regulation of translational initiation"/>
    <property type="evidence" value="ECO:0007669"/>
    <property type="project" value="TreeGrafter"/>
</dbReference>
<comment type="function">
    <text evidence="8">Probable RNA-binding protein, which may be required during spermatogenesis. May act by binding to the 3'-UTR of mRNAs and regulating their translation.</text>
</comment>
<dbReference type="PANTHER" id="PTHR11176">
    <property type="entry name" value="BOULE-RELATED"/>
    <property type="match status" value="1"/>
</dbReference>
<evidence type="ECO:0000256" key="12">
    <source>
        <dbReference type="SAM" id="Coils"/>
    </source>
</evidence>
<dbReference type="FunFam" id="3.30.70.330:FF:000167">
    <property type="entry name" value="protein boule-like isoform X1"/>
    <property type="match status" value="1"/>
</dbReference>
<feature type="domain" description="RRM" evidence="14">
    <location>
        <begin position="220"/>
        <end position="297"/>
    </location>
</feature>
<dbReference type="Gene3D" id="3.30.70.330">
    <property type="match status" value="1"/>
</dbReference>
<dbReference type="OrthoDB" id="762982at2759"/>
<evidence type="ECO:0000256" key="7">
    <source>
        <dbReference type="ARBA" id="ARBA00022884"/>
    </source>
</evidence>
<accession>V8NMC7</accession>
<feature type="compositionally biased region" description="Polar residues" evidence="13">
    <location>
        <begin position="623"/>
        <end position="635"/>
    </location>
</feature>
<name>V8NMC7_OPHHA</name>
<comment type="subcellular location">
    <subcellularLocation>
        <location evidence="1">Cytoplasm</location>
    </subcellularLocation>
</comment>
<proteinExistence type="predicted"/>
<keyword evidence="6" id="KW-0744">Spermatogenesis</keyword>
<dbReference type="InterPro" id="IPR000504">
    <property type="entry name" value="RRM_dom"/>
</dbReference>
<sequence>AEEKDANRKLKALEKLISRAERKAEQEKYSFSSQSEAAISHPQQLQPLIQTMPAVPMAWSPEGESKQVLFPLTAEEFQKEIFPFACMASDPAESQLRDRPQVPEATFTPTVAGLRPVDKLEPELSEEIKALISQAILQAAASTLQMRSHPPSLASEPPMQAIHPYHFPTEEPRPQGICFFKQQTANQMQTDSLSPSPKTVSPVPLNNTTSAPRFGTVIPNRIFVGGIDFKTNENDLRKFFSQYGCVKEVKIVNDRAGVSKGYGFVTFETQEDAQKILQEAEKLNYKDKKLNIGPAIRKQQVGIPRSSIMPAAGTMYLTTSTGYPYTYHNGVAYFHTPEVASVPQPWAPAQCLPGQWQWSIPQKTIKGMLGAEKQSTTSNMQTIQASLLAIQKTMMKMQEQQMKMRENKSRNHVEMKGNINKPENKVDTIQQTTEKNEQKLQVVEIRSEQNEKKPGLVDRKMTTMNKELEEQIIHHEMDRAAFYLRFQNIMENKEEDLSIIMAELIAPSPASPTSFFYLHPSEITYQPLEIAQDGGCVPPPLSLMEAAVPEPYTDHGVQAAYHQVYAPSAIAMPTPVMQPETIKEARMHSVRRNFSHPSSMSLKPRYARTPHFHPRKDYRSDDNMLNTSSSIDSIK</sequence>
<feature type="compositionally biased region" description="Basic residues" evidence="13">
    <location>
        <begin position="605"/>
        <end position="614"/>
    </location>
</feature>
<keyword evidence="2" id="KW-0217">Developmental protein</keyword>
<keyword evidence="16" id="KW-1185">Reference proteome</keyword>
<keyword evidence="5" id="KW-0810">Translation regulation</keyword>
<evidence type="ECO:0000256" key="8">
    <source>
        <dbReference type="ARBA" id="ARBA00060279"/>
    </source>
</evidence>
<reference evidence="15 16" key="1">
    <citation type="journal article" date="2013" name="Proc. Natl. Acad. Sci. U.S.A.">
        <title>The king cobra genome reveals dynamic gene evolution and adaptation in the snake venom system.</title>
        <authorList>
            <person name="Vonk F.J."/>
            <person name="Casewell N.R."/>
            <person name="Henkel C.V."/>
            <person name="Heimberg A.M."/>
            <person name="Jansen H.J."/>
            <person name="McCleary R.J."/>
            <person name="Kerkkamp H.M."/>
            <person name="Vos R.A."/>
            <person name="Guerreiro I."/>
            <person name="Calvete J.J."/>
            <person name="Wuster W."/>
            <person name="Woods A.E."/>
            <person name="Logan J.M."/>
            <person name="Harrison R.A."/>
            <person name="Castoe T.A."/>
            <person name="de Koning A.P."/>
            <person name="Pollock D.D."/>
            <person name="Yandell M."/>
            <person name="Calderon D."/>
            <person name="Renjifo C."/>
            <person name="Currier R.B."/>
            <person name="Salgado D."/>
            <person name="Pla D."/>
            <person name="Sanz L."/>
            <person name="Hyder A.S."/>
            <person name="Ribeiro J.M."/>
            <person name="Arntzen J.W."/>
            <person name="van den Thillart G.E."/>
            <person name="Boetzer M."/>
            <person name="Pirovano W."/>
            <person name="Dirks R.P."/>
            <person name="Spaink H.P."/>
            <person name="Duboule D."/>
            <person name="McGlinn E."/>
            <person name="Kini R.M."/>
            <person name="Richardson M.K."/>
        </authorList>
    </citation>
    <scope>NUCLEOTIDE SEQUENCE</scope>
    <source>
        <tissue evidence="15">Blood</tissue>
    </source>
</reference>
<protein>
    <recommendedName>
        <fullName evidence="10">Protein boule-like</fullName>
    </recommendedName>
</protein>
<evidence type="ECO:0000256" key="13">
    <source>
        <dbReference type="SAM" id="MobiDB-lite"/>
    </source>
</evidence>
<dbReference type="GO" id="GO:0051321">
    <property type="term" value="P:meiotic cell cycle"/>
    <property type="evidence" value="ECO:0007669"/>
    <property type="project" value="UniProtKB-ARBA"/>
</dbReference>
<evidence type="ECO:0000256" key="2">
    <source>
        <dbReference type="ARBA" id="ARBA00022473"/>
    </source>
</evidence>
<evidence type="ECO:0000256" key="5">
    <source>
        <dbReference type="ARBA" id="ARBA00022845"/>
    </source>
</evidence>
<feature type="region of interest" description="Disordered" evidence="13">
    <location>
        <begin position="593"/>
        <end position="635"/>
    </location>
</feature>
<feature type="non-terminal residue" evidence="15">
    <location>
        <position position="1"/>
    </location>
</feature>